<dbReference type="GO" id="GO:0008237">
    <property type="term" value="F:metallopeptidase activity"/>
    <property type="evidence" value="ECO:0007669"/>
    <property type="project" value="InterPro"/>
</dbReference>
<dbReference type="Pfam" id="PF07737">
    <property type="entry name" value="ATLF"/>
    <property type="match status" value="1"/>
</dbReference>
<feature type="domain" description="Anthrax toxin lethal/endema factor N-/C-terminal" evidence="1">
    <location>
        <begin position="37"/>
        <end position="182"/>
    </location>
</feature>
<evidence type="ECO:0000313" key="2">
    <source>
        <dbReference type="EMBL" id="QDU95094.1"/>
    </source>
</evidence>
<evidence type="ECO:0000313" key="3">
    <source>
        <dbReference type="Proteomes" id="UP000317648"/>
    </source>
</evidence>
<dbReference type="OrthoDB" id="5886119at2"/>
<sequence>MGPSSWAEEPREVALARLSEVSPVSADFRARTAEAAGTIPSGVWRRLKDGGWQVRMAAFVVDADPSLRGIQPRGWPDGTTWEHTDAVHLPAKRLLVFAEKRRNREGQVVDSTRVENVLRHEVGHAFDRALGGDDYYSSGTTFISAYFRDLARMAAEDRGELQYYLQRGPAGRQEAFAESFAIILGGGSASHRESSFTRSFPRVLEQVREVLQRHEEPRLARLPIDG</sequence>
<evidence type="ECO:0000259" key="1">
    <source>
        <dbReference type="Pfam" id="PF07737"/>
    </source>
</evidence>
<organism evidence="2 3">
    <name type="scientific">Lignipirellula cremea</name>
    <dbReference type="NCBI Taxonomy" id="2528010"/>
    <lineage>
        <taxon>Bacteria</taxon>
        <taxon>Pseudomonadati</taxon>
        <taxon>Planctomycetota</taxon>
        <taxon>Planctomycetia</taxon>
        <taxon>Pirellulales</taxon>
        <taxon>Pirellulaceae</taxon>
        <taxon>Lignipirellula</taxon>
    </lineage>
</organism>
<dbReference type="InterPro" id="IPR024079">
    <property type="entry name" value="MetalloPept_cat_dom_sf"/>
</dbReference>
<protein>
    <recommendedName>
        <fullName evidence="1">Anthrax toxin lethal/endema factor N-/C-terminal domain-containing protein</fullName>
    </recommendedName>
</protein>
<dbReference type="Gene3D" id="3.40.390.10">
    <property type="entry name" value="Collagenase (Catalytic Domain)"/>
    <property type="match status" value="1"/>
</dbReference>
<accession>A0A518DTD9</accession>
<reference evidence="2 3" key="1">
    <citation type="submission" date="2019-02" db="EMBL/GenBank/DDBJ databases">
        <title>Deep-cultivation of Planctomycetes and their phenomic and genomic characterization uncovers novel biology.</title>
        <authorList>
            <person name="Wiegand S."/>
            <person name="Jogler M."/>
            <person name="Boedeker C."/>
            <person name="Pinto D."/>
            <person name="Vollmers J."/>
            <person name="Rivas-Marin E."/>
            <person name="Kohn T."/>
            <person name="Peeters S.H."/>
            <person name="Heuer A."/>
            <person name="Rast P."/>
            <person name="Oberbeckmann S."/>
            <person name="Bunk B."/>
            <person name="Jeske O."/>
            <person name="Meyerdierks A."/>
            <person name="Storesund J.E."/>
            <person name="Kallscheuer N."/>
            <person name="Luecker S."/>
            <person name="Lage O.M."/>
            <person name="Pohl T."/>
            <person name="Merkel B.J."/>
            <person name="Hornburger P."/>
            <person name="Mueller R.-W."/>
            <person name="Bruemmer F."/>
            <person name="Labrenz M."/>
            <person name="Spormann A.M."/>
            <person name="Op den Camp H."/>
            <person name="Overmann J."/>
            <person name="Amann R."/>
            <person name="Jetten M.S.M."/>
            <person name="Mascher T."/>
            <person name="Medema M.H."/>
            <person name="Devos D.P."/>
            <person name="Kaster A.-K."/>
            <person name="Ovreas L."/>
            <person name="Rohde M."/>
            <person name="Galperin M.Y."/>
            <person name="Jogler C."/>
        </authorList>
    </citation>
    <scope>NUCLEOTIDE SEQUENCE [LARGE SCALE GENOMIC DNA]</scope>
    <source>
        <strain evidence="2 3">Pla85_3_4</strain>
    </source>
</reference>
<proteinExistence type="predicted"/>
<dbReference type="EMBL" id="CP036433">
    <property type="protein sequence ID" value="QDU95094.1"/>
    <property type="molecule type" value="Genomic_DNA"/>
</dbReference>
<dbReference type="InterPro" id="IPR014781">
    <property type="entry name" value="Anthrax_toxin_lethal/edema_N/C"/>
</dbReference>
<keyword evidence="3" id="KW-1185">Reference proteome</keyword>
<gene>
    <name evidence="2" type="ORF">Pla8534_29060</name>
</gene>
<name>A0A518DTD9_9BACT</name>
<dbReference type="AlphaFoldDB" id="A0A518DTD9"/>
<dbReference type="KEGG" id="lcre:Pla8534_29060"/>
<dbReference type="Proteomes" id="UP000317648">
    <property type="component" value="Chromosome"/>
</dbReference>